<dbReference type="GeneID" id="27328822"/>
<organism evidence="2 3">
    <name type="scientific">Exophiala spinifera</name>
    <dbReference type="NCBI Taxonomy" id="91928"/>
    <lineage>
        <taxon>Eukaryota</taxon>
        <taxon>Fungi</taxon>
        <taxon>Dikarya</taxon>
        <taxon>Ascomycota</taxon>
        <taxon>Pezizomycotina</taxon>
        <taxon>Eurotiomycetes</taxon>
        <taxon>Chaetothyriomycetidae</taxon>
        <taxon>Chaetothyriales</taxon>
        <taxon>Herpotrichiellaceae</taxon>
        <taxon>Exophiala</taxon>
    </lineage>
</organism>
<name>A0A0D2CCD8_9EURO</name>
<dbReference type="InterPro" id="IPR011008">
    <property type="entry name" value="Dimeric_a/b-barrel"/>
</dbReference>
<gene>
    <name evidence="2" type="ORF">PV08_01739</name>
</gene>
<keyword evidence="3" id="KW-1185">Reference proteome</keyword>
<dbReference type="Gene3D" id="3.30.70.100">
    <property type="match status" value="1"/>
</dbReference>
<dbReference type="InterPro" id="IPR007138">
    <property type="entry name" value="ABM_dom"/>
</dbReference>
<dbReference type="EMBL" id="KN847492">
    <property type="protein sequence ID" value="KIW21159.1"/>
    <property type="molecule type" value="Genomic_DNA"/>
</dbReference>
<dbReference type="HOGENOM" id="CLU_127577_0_0_1"/>
<reference evidence="2 3" key="1">
    <citation type="submission" date="2015-01" db="EMBL/GenBank/DDBJ databases">
        <title>The Genome Sequence of Exophiala spinifera CBS89968.</title>
        <authorList>
            <consortium name="The Broad Institute Genomics Platform"/>
            <person name="Cuomo C."/>
            <person name="de Hoog S."/>
            <person name="Gorbushina A."/>
            <person name="Stielow B."/>
            <person name="Teixiera M."/>
            <person name="Abouelleil A."/>
            <person name="Chapman S.B."/>
            <person name="Priest M."/>
            <person name="Young S.K."/>
            <person name="Wortman J."/>
            <person name="Nusbaum C."/>
            <person name="Birren B."/>
        </authorList>
    </citation>
    <scope>NUCLEOTIDE SEQUENCE [LARGE SCALE GENOMIC DNA]</scope>
    <source>
        <strain evidence="2 3">CBS 89968</strain>
    </source>
</reference>
<accession>A0A0D2CCD8</accession>
<evidence type="ECO:0000259" key="1">
    <source>
        <dbReference type="PROSITE" id="PS51725"/>
    </source>
</evidence>
<dbReference type="Proteomes" id="UP000053328">
    <property type="component" value="Unassembled WGS sequence"/>
</dbReference>
<dbReference type="Pfam" id="PF03992">
    <property type="entry name" value="ABM"/>
    <property type="match status" value="1"/>
</dbReference>
<dbReference type="RefSeq" id="XP_016241375.1">
    <property type="nucleotide sequence ID" value="XM_016376099.1"/>
</dbReference>
<dbReference type="AlphaFoldDB" id="A0A0D2CCD8"/>
<sequence length="136" mass="14828">MLPQDFTVTSFPGLVSSWKDQMAAWPANTPYTLVNNVVLPSTEDAEAFLKLWESIAGKMRNQPGFPSAQMYRAYPDKEGQSNVFVMVAVWESVAAYKAAGQMPELADAIKALPKGTTEYLLMATKISEPGSCTASE</sequence>
<evidence type="ECO:0000313" key="3">
    <source>
        <dbReference type="Proteomes" id="UP000053328"/>
    </source>
</evidence>
<evidence type="ECO:0000313" key="2">
    <source>
        <dbReference type="EMBL" id="KIW21159.1"/>
    </source>
</evidence>
<dbReference type="PROSITE" id="PS51725">
    <property type="entry name" value="ABM"/>
    <property type="match status" value="1"/>
</dbReference>
<dbReference type="VEuPathDB" id="FungiDB:PV08_01739"/>
<dbReference type="OrthoDB" id="4268580at2759"/>
<proteinExistence type="predicted"/>
<protein>
    <recommendedName>
        <fullName evidence="1">ABM domain-containing protein</fullName>
    </recommendedName>
</protein>
<feature type="domain" description="ABM" evidence="1">
    <location>
        <begin position="31"/>
        <end position="129"/>
    </location>
</feature>
<dbReference type="SUPFAM" id="SSF54909">
    <property type="entry name" value="Dimeric alpha+beta barrel"/>
    <property type="match status" value="1"/>
</dbReference>